<proteinExistence type="predicted"/>
<dbReference type="Proteomes" id="UP001429357">
    <property type="component" value="Unassembled WGS sequence"/>
</dbReference>
<dbReference type="InterPro" id="IPR021759">
    <property type="entry name" value="WxLIP_HBD"/>
</dbReference>
<keyword evidence="1" id="KW-0472">Membrane</keyword>
<feature type="chain" id="PRO_5046985886" description="DUF3324 domain-containing protein" evidence="2">
    <location>
        <begin position="26"/>
        <end position="341"/>
    </location>
</feature>
<evidence type="ECO:0000256" key="1">
    <source>
        <dbReference type="SAM" id="Phobius"/>
    </source>
</evidence>
<organism evidence="5 6">
    <name type="scientific">Enterococcus diestrammenae</name>
    <dbReference type="NCBI Taxonomy" id="1155073"/>
    <lineage>
        <taxon>Bacteria</taxon>
        <taxon>Bacillati</taxon>
        <taxon>Bacillota</taxon>
        <taxon>Bacilli</taxon>
        <taxon>Lactobacillales</taxon>
        <taxon>Enterococcaceae</taxon>
        <taxon>Enterococcus</taxon>
    </lineage>
</organism>
<feature type="transmembrane region" description="Helical" evidence="1">
    <location>
        <begin position="309"/>
        <end position="329"/>
    </location>
</feature>
<sequence length="341" mass="37721">MKKIPLIIGFLLIFVAFAGGNSALAAENGAGFTMEALLPDNQLDNSSFFNLKVTPDSQQELSIRFTNLEDVPLELSVSPNPAFTNKGGVIEYSDYDFPKDSSAQYTISELFSKPQTVKLKANETKDVTFQLTVPKEPFSGTILGGFYALKAADDTEASDQSISIQNRYAMVMGISLIEDTETAVSPELKLNAIKPGLDNGHTAIFANLQNIQPQAFGEMTVDAKISKQGSKQVLKETKKDAQEMAPNSNYDFAIDWKNDPIEAGDYHLSMVATSGKKVWKFEEDFTIVNQEAEKINQQAVGLPEPDYTWLYILIAVLLLLILLIVAFILGRRKRKSDEEEK</sequence>
<evidence type="ECO:0000259" key="3">
    <source>
        <dbReference type="Pfam" id="PF06030"/>
    </source>
</evidence>
<feature type="domain" description="WxL Interacting Protein host binding" evidence="4">
    <location>
        <begin position="160"/>
        <end position="297"/>
    </location>
</feature>
<reference evidence="5 6" key="2">
    <citation type="submission" date="2024-02" db="EMBL/GenBank/DDBJ databases">
        <title>The Genome Sequence of Enterococcus diestrammenae JM9A.</title>
        <authorList>
            <person name="Earl A."/>
            <person name="Manson A."/>
            <person name="Gilmore M."/>
            <person name="Sanders J."/>
            <person name="Shea T."/>
            <person name="Howe W."/>
            <person name="Livny J."/>
            <person name="Cuomo C."/>
            <person name="Neafsey D."/>
            <person name="Birren B."/>
        </authorList>
    </citation>
    <scope>NUCLEOTIDE SEQUENCE [LARGE SCALE GENOMIC DNA]</scope>
    <source>
        <strain evidence="5 6">JM9A</strain>
    </source>
</reference>
<gene>
    <name evidence="5" type="ORF">BAU18_002199</name>
</gene>
<name>A0ABV0F3K4_9ENTE</name>
<dbReference type="Pfam" id="PF06030">
    <property type="entry name" value="WxLIP_PGBD"/>
    <property type="match status" value="1"/>
</dbReference>
<dbReference type="RefSeq" id="WP_161869587.1">
    <property type="nucleotide sequence ID" value="NZ_MAEI02000001.1"/>
</dbReference>
<keyword evidence="1" id="KW-1133">Transmembrane helix</keyword>
<evidence type="ECO:0000313" key="5">
    <source>
        <dbReference type="EMBL" id="MEO1782587.1"/>
    </source>
</evidence>
<evidence type="ECO:0008006" key="7">
    <source>
        <dbReference type="Google" id="ProtNLM"/>
    </source>
</evidence>
<evidence type="ECO:0000313" key="6">
    <source>
        <dbReference type="Proteomes" id="UP001429357"/>
    </source>
</evidence>
<dbReference type="Pfam" id="PF11797">
    <property type="entry name" value="WxLIP_HBD"/>
    <property type="match status" value="1"/>
</dbReference>
<dbReference type="InterPro" id="IPR010317">
    <property type="entry name" value="WxLIP_PGBD"/>
</dbReference>
<dbReference type="EMBL" id="MAEI02000001">
    <property type="protein sequence ID" value="MEO1782587.1"/>
    <property type="molecule type" value="Genomic_DNA"/>
</dbReference>
<keyword evidence="6" id="KW-1185">Reference proteome</keyword>
<evidence type="ECO:0000259" key="4">
    <source>
        <dbReference type="Pfam" id="PF11797"/>
    </source>
</evidence>
<feature type="signal peptide" evidence="2">
    <location>
        <begin position="1"/>
        <end position="25"/>
    </location>
</feature>
<comment type="caution">
    <text evidence="5">The sequence shown here is derived from an EMBL/GenBank/DDBJ whole genome shotgun (WGS) entry which is preliminary data.</text>
</comment>
<keyword evidence="1" id="KW-0812">Transmembrane</keyword>
<keyword evidence="2" id="KW-0732">Signal</keyword>
<feature type="domain" description="WxL Interacting Protein peptidoglycan binding" evidence="3">
    <location>
        <begin position="32"/>
        <end position="148"/>
    </location>
</feature>
<reference evidence="6" key="1">
    <citation type="submission" date="2016-06" db="EMBL/GenBank/DDBJ databases">
        <title>Four novel species of enterococci isolated from chicken manure.</title>
        <authorList>
            <person name="Van Tyne D."/>
        </authorList>
    </citation>
    <scope>NUCLEOTIDE SEQUENCE [LARGE SCALE GENOMIC DNA]</scope>
    <source>
        <strain evidence="6">JM9A</strain>
    </source>
</reference>
<accession>A0ABV0F3K4</accession>
<protein>
    <recommendedName>
        <fullName evidence="7">DUF3324 domain-containing protein</fullName>
    </recommendedName>
</protein>
<evidence type="ECO:0000256" key="2">
    <source>
        <dbReference type="SAM" id="SignalP"/>
    </source>
</evidence>